<dbReference type="Proteomes" id="UP001143910">
    <property type="component" value="Unassembled WGS sequence"/>
</dbReference>
<protein>
    <submittedName>
        <fullName evidence="1">Uncharacterized protein</fullName>
    </submittedName>
</protein>
<proteinExistence type="predicted"/>
<accession>A0ACC1MQ38</accession>
<dbReference type="EMBL" id="JANJQO010001994">
    <property type="protein sequence ID" value="KAJ2968451.1"/>
    <property type="molecule type" value="Genomic_DNA"/>
</dbReference>
<name>A0ACC1MQ38_9HYPO</name>
<evidence type="ECO:0000313" key="1">
    <source>
        <dbReference type="EMBL" id="KAJ2968451.1"/>
    </source>
</evidence>
<organism evidence="1 2">
    <name type="scientific">Zarea fungicola</name>
    <dbReference type="NCBI Taxonomy" id="93591"/>
    <lineage>
        <taxon>Eukaryota</taxon>
        <taxon>Fungi</taxon>
        <taxon>Dikarya</taxon>
        <taxon>Ascomycota</taxon>
        <taxon>Pezizomycotina</taxon>
        <taxon>Sordariomycetes</taxon>
        <taxon>Hypocreomycetidae</taxon>
        <taxon>Hypocreales</taxon>
        <taxon>Cordycipitaceae</taxon>
        <taxon>Zarea</taxon>
    </lineage>
</organism>
<gene>
    <name evidence="1" type="ORF">NQ176_g9175</name>
</gene>
<reference evidence="1" key="1">
    <citation type="submission" date="2022-08" db="EMBL/GenBank/DDBJ databases">
        <title>Genome Sequence of Lecanicillium fungicola.</title>
        <authorList>
            <person name="Buettner E."/>
        </authorList>
    </citation>
    <scope>NUCLEOTIDE SEQUENCE</scope>
    <source>
        <strain evidence="1">Babe33</strain>
    </source>
</reference>
<sequence length="363" mass="41806">MSRALDPKVKVALKQGDHTPVYQCIADVLSTQHDELLDIEVLGPSHALPDDTYLLSEDHAIAIPKVNILRAFIPAYAIIKEHLQGNHDSPEELMRATSVILLLDPEHMTAANARKRHIQNAIKKTIDNIDEALDKELYFVDSLLTSRLHRHTKSPTLWGHRQWLLEQYLARQRHPMRSLATTLERLIFVSAERHPRNYYAWCHARYLLGLAHHHPSPQGNGGGDEQGRWRQQQHTLQEKDAAATLKEVTELVKKWCFNHHNDISGWAFLMVLVEEQPQVAGAVFCETLHLAETFSWRGESVWYFLRTMLRGNWLDGETHGMEFARVLGSVHRMAVGELDERVHGNMLEWSRRFSELSVDQSRK</sequence>
<comment type="caution">
    <text evidence="1">The sequence shown here is derived from an EMBL/GenBank/DDBJ whole genome shotgun (WGS) entry which is preliminary data.</text>
</comment>
<evidence type="ECO:0000313" key="2">
    <source>
        <dbReference type="Proteomes" id="UP001143910"/>
    </source>
</evidence>
<keyword evidence="2" id="KW-1185">Reference proteome</keyword>